<accession>A0A7X3LUP0</accession>
<dbReference type="NCBIfam" id="NF033788">
    <property type="entry name" value="HTH_metalloreg"/>
    <property type="match status" value="1"/>
</dbReference>
<protein>
    <submittedName>
        <fullName evidence="5">Metalloregulator ArsR/SmtB family transcription factor</fullName>
    </submittedName>
</protein>
<dbReference type="AlphaFoldDB" id="A0A7X3LUP0"/>
<dbReference type="GO" id="GO:0003700">
    <property type="term" value="F:DNA-binding transcription factor activity"/>
    <property type="evidence" value="ECO:0007669"/>
    <property type="project" value="InterPro"/>
</dbReference>
<sequence length="118" mass="12749">MEKIDALAALSALGQETRLDVYRLLVKAGRAGLAAGEVAEELGVLPNTLSNHLANLSRAGLVRQTREGRVLRYTADFARMRGLLDYLMADCCGGRPEICAPFMEGPGCSEHEEKTKTA</sequence>
<evidence type="ECO:0000256" key="3">
    <source>
        <dbReference type="ARBA" id="ARBA00023163"/>
    </source>
</evidence>
<name>A0A7X3LUP0_9HYPH</name>
<comment type="caution">
    <text evidence="5">The sequence shown here is derived from an EMBL/GenBank/DDBJ whole genome shotgun (WGS) entry which is preliminary data.</text>
</comment>
<dbReference type="PANTHER" id="PTHR43132">
    <property type="entry name" value="ARSENICAL RESISTANCE OPERON REPRESSOR ARSR-RELATED"/>
    <property type="match status" value="1"/>
</dbReference>
<gene>
    <name evidence="5" type="ORF">GR183_11120</name>
</gene>
<dbReference type="PANTHER" id="PTHR43132:SF2">
    <property type="entry name" value="ARSENICAL RESISTANCE OPERON REPRESSOR ARSR-RELATED"/>
    <property type="match status" value="1"/>
</dbReference>
<dbReference type="Pfam" id="PF12840">
    <property type="entry name" value="HTH_20"/>
    <property type="match status" value="1"/>
</dbReference>
<keyword evidence="1" id="KW-0805">Transcription regulation</keyword>
<evidence type="ECO:0000256" key="1">
    <source>
        <dbReference type="ARBA" id="ARBA00023015"/>
    </source>
</evidence>
<evidence type="ECO:0000313" key="5">
    <source>
        <dbReference type="EMBL" id="MXN65452.1"/>
    </source>
</evidence>
<dbReference type="GO" id="GO:0003677">
    <property type="term" value="F:DNA binding"/>
    <property type="evidence" value="ECO:0007669"/>
    <property type="project" value="UniProtKB-KW"/>
</dbReference>
<keyword evidence="6" id="KW-1185">Reference proteome</keyword>
<dbReference type="SMART" id="SM00418">
    <property type="entry name" value="HTH_ARSR"/>
    <property type="match status" value="1"/>
</dbReference>
<dbReference type="InterPro" id="IPR036390">
    <property type="entry name" value="WH_DNA-bd_sf"/>
</dbReference>
<reference evidence="5 6" key="1">
    <citation type="submission" date="2019-12" db="EMBL/GenBank/DDBJ databases">
        <authorList>
            <person name="Li M."/>
        </authorList>
    </citation>
    <scope>NUCLEOTIDE SEQUENCE [LARGE SCALE GENOMIC DNA]</scope>
    <source>
        <strain evidence="5 6">GBMRC 2046</strain>
    </source>
</reference>
<dbReference type="PRINTS" id="PR00778">
    <property type="entry name" value="HTHARSR"/>
</dbReference>
<dbReference type="InterPro" id="IPR001845">
    <property type="entry name" value="HTH_ArsR_DNA-bd_dom"/>
</dbReference>
<proteinExistence type="predicted"/>
<evidence type="ECO:0000313" key="6">
    <source>
        <dbReference type="Proteomes" id="UP000433101"/>
    </source>
</evidence>
<dbReference type="InterPro" id="IPR036388">
    <property type="entry name" value="WH-like_DNA-bd_sf"/>
</dbReference>
<dbReference type="SUPFAM" id="SSF46785">
    <property type="entry name" value="Winged helix' DNA-binding domain"/>
    <property type="match status" value="1"/>
</dbReference>
<dbReference type="Gene3D" id="1.10.10.10">
    <property type="entry name" value="Winged helix-like DNA-binding domain superfamily/Winged helix DNA-binding domain"/>
    <property type="match status" value="1"/>
</dbReference>
<organism evidence="5 6">
    <name type="scientific">Stappia sediminis</name>
    <dbReference type="NCBI Taxonomy" id="2692190"/>
    <lineage>
        <taxon>Bacteria</taxon>
        <taxon>Pseudomonadati</taxon>
        <taxon>Pseudomonadota</taxon>
        <taxon>Alphaproteobacteria</taxon>
        <taxon>Hyphomicrobiales</taxon>
        <taxon>Stappiaceae</taxon>
        <taxon>Stappia</taxon>
    </lineage>
</organism>
<dbReference type="CDD" id="cd00090">
    <property type="entry name" value="HTH_ARSR"/>
    <property type="match status" value="1"/>
</dbReference>
<dbReference type="InterPro" id="IPR011991">
    <property type="entry name" value="ArsR-like_HTH"/>
</dbReference>
<evidence type="ECO:0000259" key="4">
    <source>
        <dbReference type="PROSITE" id="PS50987"/>
    </source>
</evidence>
<dbReference type="Proteomes" id="UP000433101">
    <property type="component" value="Unassembled WGS sequence"/>
</dbReference>
<dbReference type="EMBL" id="WUMV01000003">
    <property type="protein sequence ID" value="MXN65452.1"/>
    <property type="molecule type" value="Genomic_DNA"/>
</dbReference>
<evidence type="ECO:0000256" key="2">
    <source>
        <dbReference type="ARBA" id="ARBA00023125"/>
    </source>
</evidence>
<dbReference type="RefSeq" id="WP_160775630.1">
    <property type="nucleotide sequence ID" value="NZ_WUMV01000003.1"/>
</dbReference>
<keyword evidence="2" id="KW-0238">DNA-binding</keyword>
<dbReference type="PROSITE" id="PS50987">
    <property type="entry name" value="HTH_ARSR_2"/>
    <property type="match status" value="1"/>
</dbReference>
<feature type="domain" description="HTH arsR-type" evidence="4">
    <location>
        <begin position="1"/>
        <end position="95"/>
    </location>
</feature>
<keyword evidence="3" id="KW-0804">Transcription</keyword>
<dbReference type="InterPro" id="IPR051011">
    <property type="entry name" value="Metal_resp_trans_reg"/>
</dbReference>